<accession>A0A1G8C903</accession>
<dbReference type="InterPro" id="IPR005467">
    <property type="entry name" value="His_kinase_dom"/>
</dbReference>
<dbReference type="GO" id="GO:0004673">
    <property type="term" value="F:protein histidine kinase activity"/>
    <property type="evidence" value="ECO:0007669"/>
    <property type="project" value="UniProtKB-EC"/>
</dbReference>
<evidence type="ECO:0000313" key="5">
    <source>
        <dbReference type="EMBL" id="SDH41914.1"/>
    </source>
</evidence>
<evidence type="ECO:0000256" key="2">
    <source>
        <dbReference type="ARBA" id="ARBA00012438"/>
    </source>
</evidence>
<dbReference type="InterPro" id="IPR014710">
    <property type="entry name" value="RmlC-like_jellyroll"/>
</dbReference>
<gene>
    <name evidence="5" type="ORF">SAMN05192573_109169</name>
</gene>
<comment type="catalytic activity">
    <reaction evidence="1">
        <text>ATP + protein L-histidine = ADP + protein N-phospho-L-histidine.</text>
        <dbReference type="EC" id="2.7.13.3"/>
    </reaction>
</comment>
<dbReference type="SMART" id="SM00387">
    <property type="entry name" value="HATPase_c"/>
    <property type="match status" value="1"/>
</dbReference>
<dbReference type="PROSITE" id="PS50109">
    <property type="entry name" value="HIS_KIN"/>
    <property type="match status" value="1"/>
</dbReference>
<dbReference type="InterPro" id="IPR000595">
    <property type="entry name" value="cNMP-bd_dom"/>
</dbReference>
<reference evidence="6" key="1">
    <citation type="submission" date="2016-10" db="EMBL/GenBank/DDBJ databases">
        <authorList>
            <person name="Varghese N."/>
            <person name="Submissions S."/>
        </authorList>
    </citation>
    <scope>NUCLEOTIDE SEQUENCE [LARGE SCALE GENOMIC DNA]</scope>
    <source>
        <strain evidence="6">Gh-67</strain>
    </source>
</reference>
<evidence type="ECO:0000259" key="3">
    <source>
        <dbReference type="PROSITE" id="PS50042"/>
    </source>
</evidence>
<dbReference type="CDD" id="cd00038">
    <property type="entry name" value="CAP_ED"/>
    <property type="match status" value="1"/>
</dbReference>
<dbReference type="SUPFAM" id="SSF51206">
    <property type="entry name" value="cAMP-binding domain-like"/>
    <property type="match status" value="1"/>
</dbReference>
<dbReference type="InterPro" id="IPR018490">
    <property type="entry name" value="cNMP-bd_dom_sf"/>
</dbReference>
<dbReference type="PROSITE" id="PS50042">
    <property type="entry name" value="CNMP_BINDING_3"/>
    <property type="match status" value="1"/>
</dbReference>
<keyword evidence="6" id="KW-1185">Reference proteome</keyword>
<sequence>MQKVSELQVSVSDLKAFEALANIPDDQLQWLIDKSEILTFEDGEYLMEPGQDLTGPHFIIEGNMRFFMMQQGSRRDYTLVEKGSITGYMPYSRGLIAKGYAQAVGELTVLSYPTGEIMEMIRNHFELTQALVHIMTTRVRDFTAMQQQNDKMMALGKLSAGLAHELNNPASAIVRDSLSLRKHLRMVPAHLKNMFAIRASDEQVDGLTDELFRILNKKECYTRLTLKQRTQLEDEISEWLEDNGVEDAYDIAESFVDFSFTTENLEALKAHIPEHAVSIIMGWLSAKLMGEKMIEDIQESARRIAELVSSVKTFTHMDRAQDKQYADIHVGIRNTITMLGYKIRKENITVIEEFDDTLPEVKALIGELNQVWTNLVDNALDAMEVNEKGTLTIRTKKDNDFVEVTIIDDGPGIPEDNVSRIYDPFFTTKEMGKGTGMGLEVVQRIVKQHRGSIKVKSRPGHTEFIVCFPING</sequence>
<dbReference type="STRING" id="551996.SAMN05192573_109169"/>
<dbReference type="InterPro" id="IPR036890">
    <property type="entry name" value="HATPase_C_sf"/>
</dbReference>
<dbReference type="Gene3D" id="1.10.287.130">
    <property type="match status" value="1"/>
</dbReference>
<dbReference type="AlphaFoldDB" id="A0A1G8C903"/>
<proteinExistence type="predicted"/>
<name>A0A1G8C903_9SPHI</name>
<dbReference type="SUPFAM" id="SSF55874">
    <property type="entry name" value="ATPase domain of HSP90 chaperone/DNA topoisomerase II/histidine kinase"/>
    <property type="match status" value="1"/>
</dbReference>
<dbReference type="Gene3D" id="2.60.120.10">
    <property type="entry name" value="Jelly Rolls"/>
    <property type="match status" value="1"/>
</dbReference>
<dbReference type="Proteomes" id="UP000199705">
    <property type="component" value="Unassembled WGS sequence"/>
</dbReference>
<dbReference type="InterPro" id="IPR004358">
    <property type="entry name" value="Sig_transdc_His_kin-like_C"/>
</dbReference>
<keyword evidence="5" id="KW-0808">Transferase</keyword>
<keyword evidence="5" id="KW-0418">Kinase</keyword>
<dbReference type="RefSeq" id="WP_091170222.1">
    <property type="nucleotide sequence ID" value="NZ_FNCG01000009.1"/>
</dbReference>
<evidence type="ECO:0000256" key="1">
    <source>
        <dbReference type="ARBA" id="ARBA00000085"/>
    </source>
</evidence>
<evidence type="ECO:0000313" key="6">
    <source>
        <dbReference type="Proteomes" id="UP000199705"/>
    </source>
</evidence>
<dbReference type="EC" id="2.7.13.3" evidence="2"/>
<dbReference type="PANTHER" id="PTHR43065:SF48">
    <property type="entry name" value="HISTIDINE KINASE"/>
    <property type="match status" value="1"/>
</dbReference>
<organism evidence="5 6">
    <name type="scientific">Mucilaginibacter gossypii</name>
    <dbReference type="NCBI Taxonomy" id="551996"/>
    <lineage>
        <taxon>Bacteria</taxon>
        <taxon>Pseudomonadati</taxon>
        <taxon>Bacteroidota</taxon>
        <taxon>Sphingobacteriia</taxon>
        <taxon>Sphingobacteriales</taxon>
        <taxon>Sphingobacteriaceae</taxon>
        <taxon>Mucilaginibacter</taxon>
    </lineage>
</organism>
<dbReference type="EMBL" id="FNCG01000009">
    <property type="protein sequence ID" value="SDH41914.1"/>
    <property type="molecule type" value="Genomic_DNA"/>
</dbReference>
<dbReference type="Pfam" id="PF02518">
    <property type="entry name" value="HATPase_c"/>
    <property type="match status" value="1"/>
</dbReference>
<feature type="domain" description="Cyclic nucleotide-binding" evidence="3">
    <location>
        <begin position="19"/>
        <end position="87"/>
    </location>
</feature>
<dbReference type="PRINTS" id="PR00344">
    <property type="entry name" value="BCTRLSENSOR"/>
</dbReference>
<dbReference type="Gene3D" id="3.30.565.10">
    <property type="entry name" value="Histidine kinase-like ATPase, C-terminal domain"/>
    <property type="match status" value="1"/>
</dbReference>
<evidence type="ECO:0000259" key="4">
    <source>
        <dbReference type="PROSITE" id="PS50109"/>
    </source>
</evidence>
<dbReference type="InterPro" id="IPR003594">
    <property type="entry name" value="HATPase_dom"/>
</dbReference>
<protein>
    <recommendedName>
        <fullName evidence="2">histidine kinase</fullName>
        <ecNumber evidence="2">2.7.13.3</ecNumber>
    </recommendedName>
</protein>
<dbReference type="PANTHER" id="PTHR43065">
    <property type="entry name" value="SENSOR HISTIDINE KINASE"/>
    <property type="match status" value="1"/>
</dbReference>
<feature type="domain" description="Histidine kinase" evidence="4">
    <location>
        <begin position="268"/>
        <end position="472"/>
    </location>
</feature>